<organism evidence="4 5">
    <name type="scientific">Lepeophtheirus salmonis</name>
    <name type="common">Salmon louse</name>
    <name type="synonym">Caligus salmonis</name>
    <dbReference type="NCBI Taxonomy" id="72036"/>
    <lineage>
        <taxon>Eukaryota</taxon>
        <taxon>Metazoa</taxon>
        <taxon>Ecdysozoa</taxon>
        <taxon>Arthropoda</taxon>
        <taxon>Crustacea</taxon>
        <taxon>Multicrustacea</taxon>
        <taxon>Hexanauplia</taxon>
        <taxon>Copepoda</taxon>
        <taxon>Siphonostomatoida</taxon>
        <taxon>Caligidae</taxon>
        <taxon>Lepeophtheirus</taxon>
    </lineage>
</organism>
<dbReference type="Gene3D" id="4.10.410.20">
    <property type="match status" value="1"/>
</dbReference>
<dbReference type="AlphaFoldDB" id="A0A7R8CIX6"/>
<dbReference type="InterPro" id="IPR001212">
    <property type="entry name" value="Somatomedin_B_dom"/>
</dbReference>
<evidence type="ECO:0000256" key="3">
    <source>
        <dbReference type="ARBA" id="ARBA00023180"/>
    </source>
</evidence>
<dbReference type="InterPro" id="IPR000884">
    <property type="entry name" value="TSP1_rpt"/>
</dbReference>
<dbReference type="Pfam" id="PF01033">
    <property type="entry name" value="Somatomedin_B"/>
    <property type="match status" value="1"/>
</dbReference>
<dbReference type="InterPro" id="IPR044004">
    <property type="entry name" value="TSP1_spondin_dom"/>
</dbReference>
<dbReference type="PROSITE" id="PS50092">
    <property type="entry name" value="TSP1"/>
    <property type="match status" value="1"/>
</dbReference>
<sequence length="250" mass="27789">MEKRYEYIIVLQGLMILCLASKVSPSNLCSTSGLCCKHRDSKCVAQKINSNHTVDTSALPCYCDHACLRLQDCCPDFKEFCQVIDCHVSEWGPWSPCKGCSGTEERQRVILRHPLNGGSKCPHLKQTQPCSSSVLCHSIQNTSRRNENEGNRVEIVHEDSDLFDFSSSSCAETVILQASKACIKHNKKLHIGSRLCIKCTESTSCINELSPSIVRNFGIASDCHGKLMSLQRILSPDCKCSKGLFFKLVL</sequence>
<gene>
    <name evidence="4" type="ORF">LSAA_5535</name>
</gene>
<dbReference type="SUPFAM" id="SSF90188">
    <property type="entry name" value="Somatomedin B domain"/>
    <property type="match status" value="1"/>
</dbReference>
<dbReference type="InterPro" id="IPR036024">
    <property type="entry name" value="Somatomedin_B-like_dom_sf"/>
</dbReference>
<dbReference type="Proteomes" id="UP000675881">
    <property type="component" value="Chromosome 14"/>
</dbReference>
<dbReference type="Gene3D" id="2.20.100.10">
    <property type="entry name" value="Thrombospondin type-1 (TSP1) repeat"/>
    <property type="match status" value="1"/>
</dbReference>
<dbReference type="PROSITE" id="PS00524">
    <property type="entry name" value="SMB_1"/>
    <property type="match status" value="1"/>
</dbReference>
<dbReference type="SMART" id="SM00201">
    <property type="entry name" value="SO"/>
    <property type="match status" value="1"/>
</dbReference>
<evidence type="ECO:0000256" key="2">
    <source>
        <dbReference type="ARBA" id="ARBA00023157"/>
    </source>
</evidence>
<accession>A0A7R8CIX6</accession>
<dbReference type="EMBL" id="HG994593">
    <property type="protein sequence ID" value="CAF2836554.1"/>
    <property type="molecule type" value="Genomic_DNA"/>
</dbReference>
<dbReference type="SMART" id="SM00209">
    <property type="entry name" value="TSP1"/>
    <property type="match status" value="1"/>
</dbReference>
<keyword evidence="1" id="KW-0732">Signal</keyword>
<evidence type="ECO:0000256" key="1">
    <source>
        <dbReference type="ARBA" id="ARBA00022729"/>
    </source>
</evidence>
<dbReference type="PROSITE" id="PS50958">
    <property type="entry name" value="SMB_2"/>
    <property type="match status" value="1"/>
</dbReference>
<evidence type="ECO:0000313" key="4">
    <source>
        <dbReference type="EMBL" id="CAF2836554.1"/>
    </source>
</evidence>
<dbReference type="InterPro" id="IPR039942">
    <property type="entry name" value="SBSPO"/>
</dbReference>
<dbReference type="PANTHER" id="PTHR20920">
    <property type="entry name" value="RPE-SPONDIN"/>
    <property type="match status" value="1"/>
</dbReference>
<reference evidence="4" key="1">
    <citation type="submission" date="2021-02" db="EMBL/GenBank/DDBJ databases">
        <authorList>
            <person name="Bekaert M."/>
        </authorList>
    </citation>
    <scope>NUCLEOTIDE SEQUENCE</scope>
    <source>
        <strain evidence="4">IoA-00</strain>
    </source>
</reference>
<dbReference type="OMA" id="GLCCKHR"/>
<keyword evidence="5" id="KW-1185">Reference proteome</keyword>
<dbReference type="PANTHER" id="PTHR20920:SF5">
    <property type="entry name" value="SMB DOMAIN-CONTAINING PROTEIN"/>
    <property type="match status" value="1"/>
</dbReference>
<keyword evidence="2" id="KW-1015">Disulfide bond</keyword>
<dbReference type="SUPFAM" id="SSF82895">
    <property type="entry name" value="TSP-1 type 1 repeat"/>
    <property type="match status" value="1"/>
</dbReference>
<protein>
    <submittedName>
        <fullName evidence="4">(salmon louse) hypothetical protein</fullName>
    </submittedName>
</protein>
<proteinExistence type="predicted"/>
<dbReference type="Pfam" id="PF19028">
    <property type="entry name" value="TSP1_spondin"/>
    <property type="match status" value="1"/>
</dbReference>
<evidence type="ECO:0000313" key="5">
    <source>
        <dbReference type="Proteomes" id="UP000675881"/>
    </source>
</evidence>
<dbReference type="OrthoDB" id="6331525at2759"/>
<dbReference type="InterPro" id="IPR036383">
    <property type="entry name" value="TSP1_rpt_sf"/>
</dbReference>
<keyword evidence="3" id="KW-0325">Glycoprotein</keyword>
<name>A0A7R8CIX6_LEPSM</name>